<gene>
    <name evidence="2" type="ORF">QWZ14_08230</name>
</gene>
<name>A0ABT8A3I6_9PROT</name>
<evidence type="ECO:0000313" key="2">
    <source>
        <dbReference type="EMBL" id="MDN3564353.1"/>
    </source>
</evidence>
<sequence>MAAVARKAGRGGVTGGSRRFSAARASAGNSEGIRIEKAFFKAAPEFDTASTVTVDLIGPGKALISVTSAPEKTEGDPVISAWLSFVERDIQENPGRLMPLAEGELTALEQLVNGVVVGDSEEIPDDVIF</sequence>
<dbReference type="InterPro" id="IPR031848">
    <property type="entry name" value="PrlF_antitoxin"/>
</dbReference>
<protein>
    <submittedName>
        <fullName evidence="2">Type II toxin-antitoxin system PrlF family antitoxin</fullName>
    </submittedName>
</protein>
<feature type="region of interest" description="Disordered" evidence="1">
    <location>
        <begin position="1"/>
        <end position="29"/>
    </location>
</feature>
<feature type="compositionally biased region" description="Low complexity" evidence="1">
    <location>
        <begin position="16"/>
        <end position="28"/>
    </location>
</feature>
<dbReference type="RefSeq" id="WP_290316147.1">
    <property type="nucleotide sequence ID" value="NZ_JAUFPN010000080.1"/>
</dbReference>
<comment type="caution">
    <text evidence="2">The sequence shown here is derived from an EMBL/GenBank/DDBJ whole genome shotgun (WGS) entry which is preliminary data.</text>
</comment>
<dbReference type="EMBL" id="JAUFPN010000080">
    <property type="protein sequence ID" value="MDN3564353.1"/>
    <property type="molecule type" value="Genomic_DNA"/>
</dbReference>
<reference evidence="3" key="1">
    <citation type="journal article" date="2019" name="Int. J. Syst. Evol. Microbiol.">
        <title>The Global Catalogue of Microorganisms (GCM) 10K type strain sequencing project: providing services to taxonomists for standard genome sequencing and annotation.</title>
        <authorList>
            <consortium name="The Broad Institute Genomics Platform"/>
            <consortium name="The Broad Institute Genome Sequencing Center for Infectious Disease"/>
            <person name="Wu L."/>
            <person name="Ma J."/>
        </authorList>
    </citation>
    <scope>NUCLEOTIDE SEQUENCE [LARGE SCALE GENOMIC DNA]</scope>
    <source>
        <strain evidence="3">CECT 7131</strain>
    </source>
</reference>
<evidence type="ECO:0000313" key="3">
    <source>
        <dbReference type="Proteomes" id="UP001529369"/>
    </source>
</evidence>
<dbReference type="Proteomes" id="UP001529369">
    <property type="component" value="Unassembled WGS sequence"/>
</dbReference>
<accession>A0ABT8A3I6</accession>
<evidence type="ECO:0000256" key="1">
    <source>
        <dbReference type="SAM" id="MobiDB-lite"/>
    </source>
</evidence>
<dbReference type="Pfam" id="PF15937">
    <property type="entry name" value="PrlF_antitoxin"/>
    <property type="match status" value="1"/>
</dbReference>
<proteinExistence type="predicted"/>
<keyword evidence="3" id="KW-1185">Reference proteome</keyword>
<organism evidence="2 3">
    <name type="scientific">Paeniroseomonas aquatica</name>
    <dbReference type="NCBI Taxonomy" id="373043"/>
    <lineage>
        <taxon>Bacteria</taxon>
        <taxon>Pseudomonadati</taxon>
        <taxon>Pseudomonadota</taxon>
        <taxon>Alphaproteobacteria</taxon>
        <taxon>Acetobacterales</taxon>
        <taxon>Acetobacteraceae</taxon>
        <taxon>Paeniroseomonas</taxon>
    </lineage>
</organism>